<keyword evidence="2 4" id="KW-0472">Membrane</keyword>
<protein>
    <submittedName>
        <fullName evidence="7">Uncharacterized protein LOC113502598 isoform X1</fullName>
    </submittedName>
</protein>
<keyword evidence="4" id="KW-1133">Transmembrane helix</keyword>
<dbReference type="PANTHER" id="PTHR24028">
    <property type="entry name" value="CADHERIN-87A"/>
    <property type="match status" value="1"/>
</dbReference>
<gene>
    <name evidence="7" type="primary">LOC113502598</name>
</gene>
<comment type="subcellular location">
    <subcellularLocation>
        <location evidence="1">Membrane</location>
    </subcellularLocation>
</comment>
<dbReference type="GO" id="GO:0005509">
    <property type="term" value="F:calcium ion binding"/>
    <property type="evidence" value="ECO:0007669"/>
    <property type="project" value="InterPro"/>
</dbReference>
<evidence type="ECO:0000256" key="1">
    <source>
        <dbReference type="ARBA" id="ARBA00004370"/>
    </source>
</evidence>
<dbReference type="GO" id="GO:0005886">
    <property type="term" value="C:plasma membrane"/>
    <property type="evidence" value="ECO:0007669"/>
    <property type="project" value="InterPro"/>
</dbReference>
<sequence length="2951" mass="321268">MGVRRKSVLFTTVLLACINCSYGCAVTGAITPTLFLTSFRDVDRGTIIDTGTTNIIGMQIPNYGVDLGGTPYIVITFENNRVVVVTNHNYGDYEKYETATFISADVTFTCAPGSPQTSLTVTFRIDVVDTNNNAPEFIPSSGVVYTISTPVPPYYEITGCGNEIVVRDIDLTTNAVHFTVDNPDFEIQSVVPTERPKEFKAMLRTTTLIRSIPEDIVLRITATDEDLTGDPPLTTETMITIAGNRDFLMPDELGFSQTFYQHNYDINNNAIVPSQPIVLENGFDDKVDIFLYGGLSNHFKLDTNGNTATLRLETALPDSVFSNQYIFFEVRAEREDTIGTAATIIIQLPEARELMFEESSYRGSIQNNDIALGNIRLAVGYDEKVKFDLHGEFSTHFTLNDEKNGQVTLNVNPTIPENVILENNLIYLTVTASGVNAITTTTSILLDIIKADHTTPVFSRNIYYGTYLGNTIDIQNINLIQGFDKYVKFRLDGEHSNYFQISGEDNDMQLTLRPENIPEDVIFNEKVLVFNVLAEKALTVGAHAVIVIRFPPDLTNTAIMSFSQNAYLGKYENNELEVDQVVLTSGYAPGTEFIITGEYETYFQRSVEENTVSLALDKTLPTDTIPGPFIVLEIEARRERAASVWTSVIINIVEQEIVHPVFTNAYYVGIYNADTEVLQFDEIISLFSGFDDTVTFHLEGEHSDLFRLVPGSDTNSYKIDTKESLPKDLLLDRGHIILTVLARKPGANAAHSAIVIEIKKESLQSPIIRFERVSYVGSIENNLVNLVPIRLTEGYTDDVQFALHGALSEYFTIPNDGPVINLQLPTSIPADLIPASSTIVLDIRASLPETATTFATIVLDVITENDENPAVQLGFDAVYYTGSYGTSGLSMDSRIVLSEGFEEGVHFSLEGANAQWFRVVPTQNVATLVVQSGIPEAVLISNQQLVFTIKAERLGSITAQAAVVISLPDENLETSTIGFERVSYIGSIEKNVVNLVPIRLTEGYTDDVQLALYGALSEYFTIPNDGPVINLQLPTPIPADLIPASGTIVLDIRASLPETATTFATIVLDVITENDENPAVQLGFDAVYYTGSYGTSGLSMDSRIVLSEGFEEGVHFSLEGADAQWFRVVPTQNVATLVVQSGIPEAVLVSNQQLVFTIKAERLGSTTAQAVVVISLPDENLETSTIGFERVSYVGSIENNVVNLVPITLTEGYTNDVQLALYGALSEYFTIPNDGPVIDLQLPTPIPTDLIPASGTIVLDIRASLPETATTFATIVLDVITENDDNPVVQLGFDAVYYTGSYGTTGLSMDSRIVLSEGFEEGVHFSLEGADAQWFRVVPTQNVATLVVQSGIPEAVLVSNQQLVFTIKAERLGSITAQAAIVISLPDENLETSTIGFERVSYVGSIENNVVNLVPITLTEGYTNDVQLALYGALSEYFTIPNDGPVINLQLPTPIPTDLIPASGTIVLDIRASLPETATTFATIVLNVITENDENPAVQLGFDAVYYTGSYGTSGLSMNSRIVLSEGFEEGVHFSLEGADAQWFRVVPAQNVATLVVQSGIPEAVLISNQQLVFTIKAERLGSITAQAAVVISLPDENLETSTIGFERVSYVGSIEKNVVNLVPIRLTEGYTDDIQLALYGALSEYFTIPNDGPVINLQLPTPIPADLIPASGTIVLDIRASLPETATTFATIVLDVITENDENPAVQLGFDAVYYTGSYGTSGLSMDSRIVLSEGFEEGVHFSLEGADAQWFRVVPTQNVATLVVQSGIPEAVLVSNQQLVFTIKAERLGSITAQAAIVISLPDENLETSTIGFERVSYVGSIENNVVNLVPITLTEGYTNDVQLALYGALSEYFTIPNDGPVINLQLPTPIPTDLIPASGTIVLDIRASLPETATTFATIVLDVITENNENPAVQLGFDAVYYTGSYGTTGLSMESRIVLSEGFEEGVHFSLEGADAQWFRVVPTQNVATLVVQSGIPEAVLISNQQLVFTIKAERLGSITAQATVVISLPDDNLETSTIGFERVSYVGSIENNVVNLMPIRLTDGYTNDVQLALYGALSEYFTIPNDGPVINLQLPTPIPADLIPASGTIVLDIRASLPETATTFATIVLDVITENDENPAVQLGFDAVYYTGSYGTSGLSMDSRIVLSEGFEEGVHFSLEGADAQWFRVVPAQNVATLVVQSGIPEAVLISNQQLVFTIKAERPGSITARAAIVISLPDGSQSGENLTFEKVLYRGSIQDGQVDHEDIIVSGFDGTTVTIIGEHSGLFEATATNGMVTVKAQGSLNLPAEITRVDLELRAGTARAVLLLNVGETDPVPAPPPTVTFTSDSYAVSVEIVQTGIIGRVLATSDNEEPITYSLSDLNAHLQSRLSINNEGELFLSAPANSGVYTFRVIATTDTTEATATATVHLTVQAITTCGDEIVVPPLITLDRDEEEPHNKLVVLQPTLHAGCHFTLNSLYPSDQDWLFVDDNGLHARVIDREHPSIAFMTLSQVQVELILHCESDNNIRTKRSERTDWFSEIDYGTKNWILTDSIPYNSRRSLVNLIVNDINDNDPIFVGKEHEPIAVGYPIDELEERILPRSLAELKATDADIGWNAKLRYWSSESVLAVAPTTGFVHVQSSASLVNNQILTVHATDRNGEGNSGSIQLVVKLLTANNIAVVTVKNSFLDQEASILERLSAAVGYDVKTLRSEVISEDADPGRQDSGASLQLYVYGLISREPVAVELLVENINSNSEIVNVISTVSLEDHLEDIIVIQRNNGLLASTIALSILLFILMVLIAVWYYLRWRKNKSYDQFSDKNSIASRNESLGDLSKPAEIPPVPLQPRLNIDDLKKSERRLQEMLDAPIEAVTVEPVPSRSEPTAPPLEAILDISMPEINVPIVIQSIDKLKDAEESDDEFGEVGEVSKTPRKSVVTFNENVEKIIHVEDDTDNSSQSGYEIYKF</sequence>
<dbReference type="Proteomes" id="UP000322000">
    <property type="component" value="Chromosome 17"/>
</dbReference>
<reference evidence="7" key="1">
    <citation type="submission" date="2025-08" db="UniProtKB">
        <authorList>
            <consortium name="RefSeq"/>
        </authorList>
    </citation>
    <scope>IDENTIFICATION</scope>
</reference>
<dbReference type="InterPro" id="IPR020894">
    <property type="entry name" value="Cadherin_CS"/>
</dbReference>
<dbReference type="InterPro" id="IPR015919">
    <property type="entry name" value="Cadherin-like_sf"/>
</dbReference>
<evidence type="ECO:0000256" key="5">
    <source>
        <dbReference type="SAM" id="SignalP"/>
    </source>
</evidence>
<dbReference type="PROSITE" id="PS00232">
    <property type="entry name" value="CADHERIN_1"/>
    <property type="match status" value="1"/>
</dbReference>
<evidence type="ECO:0000313" key="7">
    <source>
        <dbReference type="RefSeq" id="XP_026740026.1"/>
    </source>
</evidence>
<feature type="chain" id="PRO_5028965806" evidence="5">
    <location>
        <begin position="24"/>
        <end position="2951"/>
    </location>
</feature>
<keyword evidence="5" id="KW-0732">Signal</keyword>
<dbReference type="InterPro" id="IPR050174">
    <property type="entry name" value="Protocadherin/Cadherin-CA"/>
</dbReference>
<accession>A0A7E5WIQ8</accession>
<feature type="transmembrane region" description="Helical" evidence="4">
    <location>
        <begin position="2769"/>
        <end position="2793"/>
    </location>
</feature>
<dbReference type="PROSITE" id="PS51257">
    <property type="entry name" value="PROKAR_LIPOPROTEIN"/>
    <property type="match status" value="1"/>
</dbReference>
<dbReference type="RefSeq" id="XP_026740026.1">
    <property type="nucleotide sequence ID" value="XM_026884225.1"/>
</dbReference>
<name>A0A7E5WIQ8_TRINI</name>
<proteinExistence type="predicted"/>
<dbReference type="GeneID" id="113502598"/>
<evidence type="ECO:0000313" key="6">
    <source>
        <dbReference type="Proteomes" id="UP000322000"/>
    </source>
</evidence>
<keyword evidence="6" id="KW-1185">Reference proteome</keyword>
<keyword evidence="3" id="KW-0325">Glycoprotein</keyword>
<keyword evidence="4" id="KW-0812">Transmembrane</keyword>
<dbReference type="PANTHER" id="PTHR24028:SF146">
    <property type="entry name" value="CADHERIN 96CB, ISOFORM D-RELATED"/>
    <property type="match status" value="1"/>
</dbReference>
<dbReference type="Gene3D" id="2.60.40.60">
    <property type="entry name" value="Cadherins"/>
    <property type="match status" value="1"/>
</dbReference>
<dbReference type="OrthoDB" id="6606209at2759"/>
<organism evidence="6 7">
    <name type="scientific">Trichoplusia ni</name>
    <name type="common">Cabbage looper</name>
    <dbReference type="NCBI Taxonomy" id="7111"/>
    <lineage>
        <taxon>Eukaryota</taxon>
        <taxon>Metazoa</taxon>
        <taxon>Ecdysozoa</taxon>
        <taxon>Arthropoda</taxon>
        <taxon>Hexapoda</taxon>
        <taxon>Insecta</taxon>
        <taxon>Pterygota</taxon>
        <taxon>Neoptera</taxon>
        <taxon>Endopterygota</taxon>
        <taxon>Lepidoptera</taxon>
        <taxon>Glossata</taxon>
        <taxon>Ditrysia</taxon>
        <taxon>Noctuoidea</taxon>
        <taxon>Noctuidae</taxon>
        <taxon>Plusiinae</taxon>
        <taxon>Trichoplusia</taxon>
    </lineage>
</organism>
<dbReference type="InParanoid" id="A0A7E5WIQ8"/>
<evidence type="ECO:0000256" key="2">
    <source>
        <dbReference type="ARBA" id="ARBA00023136"/>
    </source>
</evidence>
<evidence type="ECO:0000256" key="3">
    <source>
        <dbReference type="ARBA" id="ARBA00023180"/>
    </source>
</evidence>
<dbReference type="GO" id="GO:0007155">
    <property type="term" value="P:cell adhesion"/>
    <property type="evidence" value="ECO:0007669"/>
    <property type="project" value="InterPro"/>
</dbReference>
<evidence type="ECO:0000256" key="4">
    <source>
        <dbReference type="SAM" id="Phobius"/>
    </source>
</evidence>
<dbReference type="Gene3D" id="2.60.40.10">
    <property type="entry name" value="Immunoglobulins"/>
    <property type="match status" value="1"/>
</dbReference>
<dbReference type="InterPro" id="IPR013783">
    <property type="entry name" value="Ig-like_fold"/>
</dbReference>
<feature type="signal peptide" evidence="5">
    <location>
        <begin position="1"/>
        <end position="23"/>
    </location>
</feature>
<dbReference type="SUPFAM" id="SSF49313">
    <property type="entry name" value="Cadherin-like"/>
    <property type="match status" value="1"/>
</dbReference>
<dbReference type="KEGG" id="tnl:113502598"/>
<dbReference type="CDD" id="cd11304">
    <property type="entry name" value="Cadherin_repeat"/>
    <property type="match status" value="1"/>
</dbReference>